<feature type="compositionally biased region" description="Basic and acidic residues" evidence="1">
    <location>
        <begin position="287"/>
        <end position="297"/>
    </location>
</feature>
<feature type="region of interest" description="Disordered" evidence="1">
    <location>
        <begin position="219"/>
        <end position="311"/>
    </location>
</feature>
<feature type="compositionally biased region" description="Low complexity" evidence="1">
    <location>
        <begin position="227"/>
        <end position="241"/>
    </location>
</feature>
<name>A0A4R5PEV2_9MYCO</name>
<feature type="region of interest" description="Disordered" evidence="1">
    <location>
        <begin position="337"/>
        <end position="410"/>
    </location>
</feature>
<proteinExistence type="predicted"/>
<feature type="compositionally biased region" description="Low complexity" evidence="1">
    <location>
        <begin position="394"/>
        <end position="407"/>
    </location>
</feature>
<dbReference type="AlphaFoldDB" id="A0A4R5PEV2"/>
<evidence type="ECO:0000256" key="1">
    <source>
        <dbReference type="SAM" id="MobiDB-lite"/>
    </source>
</evidence>
<feature type="compositionally biased region" description="Low complexity" evidence="1">
    <location>
        <begin position="375"/>
        <end position="386"/>
    </location>
</feature>
<protein>
    <submittedName>
        <fullName evidence="2">Uncharacterized protein</fullName>
    </submittedName>
</protein>
<sequence>MAPKPDVEMPLDDPYALIGTHWPSESESAYHVAEVVADDASTAARTQAESADDAKRQTDEGMQGRTANSVSEGYSSIAGQLRQESADFTAISGWMLDAAGKIRAAKKHIANLVSTGTSEIKDAITSETAGTAVTPSSTDLTAKYRDDIAGVASKLTTDLDDIGHSLAGAPGASTTPSYTSVPMTPSAQQPDPHAVVTAYNTGQHPVVEAQRLPEMPRAMSTSTVELPSTPSAPGSTSAPAAPVNPTLAGLISGSGPASTPISPSASSPHGSASSPLNTPAGQGPRGAEQRQAPEHHTPGLPNTPSIPLPDLPAVASDIATAVTSSVGHQLPATSMAPATPLAPASTGFTPGTSGTSPIPSGLAPIGGVPTPPPVTQSVTPAPQGTPASPPPGVQTPSAPQTPASAPAPRGPVVDAAWLQRTYGLAPGVELPKDENTSVTALFIAYLPEPEARLHRALASLCHQFEQAGWAQPLAVASIRRGFESRIVYATADALSIHPAGILLPAEVTPLDEMTGISTHSDLEGSLMVADKLTSLIPYGWELESMLSTVPADENSQSAEQYRELVQGGELLECKVSRGREGVTDAEALRVFARAAIGSAGCSDLDVESARLRGSRWVGVQPQGYVDGLSRWYLSDAAEAMSAGRWGEAVYASENYMSIQQSRSQAA</sequence>
<reference evidence="2 3" key="1">
    <citation type="journal article" date="2019" name="Sci. Rep.">
        <title>Extended insight into the Mycobacterium chelonae-abscessus complex through whole genome sequencing of Mycobacterium salmoniphilum outbreak and Mycobacterium salmoniphilum-like strains.</title>
        <authorList>
            <person name="Behra P.R.K."/>
            <person name="Das S."/>
            <person name="Pettersson B.M.F."/>
            <person name="Shirreff L."/>
            <person name="DuCote T."/>
            <person name="Jacobsson K.G."/>
            <person name="Ennis D.G."/>
            <person name="Kirsebom L.A."/>
        </authorList>
    </citation>
    <scope>NUCLEOTIDE SEQUENCE [LARGE SCALE GENOMIC DNA]</scope>
    <source>
        <strain evidence="2 3">DSM 45524</strain>
    </source>
</reference>
<feature type="region of interest" description="Disordered" evidence="1">
    <location>
        <begin position="166"/>
        <end position="192"/>
    </location>
</feature>
<organism evidence="2 3">
    <name type="scientific">Mycobacteroides franklinii</name>
    <dbReference type="NCBI Taxonomy" id="948102"/>
    <lineage>
        <taxon>Bacteria</taxon>
        <taxon>Bacillati</taxon>
        <taxon>Actinomycetota</taxon>
        <taxon>Actinomycetes</taxon>
        <taxon>Mycobacteriales</taxon>
        <taxon>Mycobacteriaceae</taxon>
        <taxon>Mycobacteroides</taxon>
    </lineage>
</organism>
<gene>
    <name evidence="2" type="ORF">EJ571_06555</name>
</gene>
<feature type="compositionally biased region" description="Low complexity" evidence="1">
    <location>
        <begin position="343"/>
        <end position="368"/>
    </location>
</feature>
<evidence type="ECO:0000313" key="3">
    <source>
        <dbReference type="Proteomes" id="UP000295627"/>
    </source>
</evidence>
<evidence type="ECO:0000313" key="2">
    <source>
        <dbReference type="EMBL" id="TDH23403.1"/>
    </source>
</evidence>
<dbReference type="Proteomes" id="UP000295627">
    <property type="component" value="Unassembled WGS sequence"/>
</dbReference>
<accession>A0A4R5PEV2</accession>
<feature type="compositionally biased region" description="Low complexity" evidence="1">
    <location>
        <begin position="251"/>
        <end position="275"/>
    </location>
</feature>
<dbReference type="EMBL" id="RXLR01000011">
    <property type="protein sequence ID" value="TDH23403.1"/>
    <property type="molecule type" value="Genomic_DNA"/>
</dbReference>
<feature type="compositionally biased region" description="Polar residues" evidence="1">
    <location>
        <begin position="172"/>
        <end position="189"/>
    </location>
</feature>
<comment type="caution">
    <text evidence="2">The sequence shown here is derived from an EMBL/GenBank/DDBJ whole genome shotgun (WGS) entry which is preliminary data.</text>
</comment>
<feature type="region of interest" description="Disordered" evidence="1">
    <location>
        <begin position="40"/>
        <end position="70"/>
    </location>
</feature>